<dbReference type="EMBL" id="JAGRRH010000007">
    <property type="protein sequence ID" value="KAG7366107.1"/>
    <property type="molecule type" value="Genomic_DNA"/>
</dbReference>
<reference evidence="4" key="2">
    <citation type="submission" date="2021-04" db="EMBL/GenBank/DDBJ databases">
        <authorList>
            <person name="Podell S."/>
        </authorList>
    </citation>
    <scope>NUCLEOTIDE SEQUENCE</scope>
    <source>
        <strain evidence="4">Hildebrandi</strain>
    </source>
</reference>
<feature type="domain" description="PDZ" evidence="2">
    <location>
        <begin position="501"/>
        <end position="576"/>
    </location>
</feature>
<dbReference type="InterPro" id="IPR037516">
    <property type="entry name" value="Tripartite_DENN"/>
</dbReference>
<dbReference type="GO" id="GO:0032483">
    <property type="term" value="P:regulation of Rab protein signal transduction"/>
    <property type="evidence" value="ECO:0007669"/>
    <property type="project" value="TreeGrafter"/>
</dbReference>
<proteinExistence type="predicted"/>
<feature type="compositionally biased region" description="Polar residues" evidence="1">
    <location>
        <begin position="295"/>
        <end position="306"/>
    </location>
</feature>
<evidence type="ECO:0000256" key="1">
    <source>
        <dbReference type="SAM" id="MobiDB-lite"/>
    </source>
</evidence>
<feature type="compositionally biased region" description="Polar residues" evidence="1">
    <location>
        <begin position="603"/>
        <end position="613"/>
    </location>
</feature>
<dbReference type="PANTHER" id="PTHR12296">
    <property type="entry name" value="DENN DOMAIN-CONTAINING PROTEIN 4"/>
    <property type="match status" value="1"/>
</dbReference>
<dbReference type="Pfam" id="PF02141">
    <property type="entry name" value="DENN"/>
    <property type="match status" value="1"/>
</dbReference>
<organism evidence="4 5">
    <name type="scientific">Nitzschia inconspicua</name>
    <dbReference type="NCBI Taxonomy" id="303405"/>
    <lineage>
        <taxon>Eukaryota</taxon>
        <taxon>Sar</taxon>
        <taxon>Stramenopiles</taxon>
        <taxon>Ochrophyta</taxon>
        <taxon>Bacillariophyta</taxon>
        <taxon>Bacillariophyceae</taxon>
        <taxon>Bacillariophycidae</taxon>
        <taxon>Bacillariales</taxon>
        <taxon>Bacillariaceae</taxon>
        <taxon>Nitzschia</taxon>
    </lineage>
</organism>
<protein>
    <submittedName>
        <fullName evidence="4">DENN AEX-3 domain containing protein</fullName>
    </submittedName>
</protein>
<dbReference type="PROSITE" id="PS50106">
    <property type="entry name" value="PDZ"/>
    <property type="match status" value="1"/>
</dbReference>
<feature type="compositionally biased region" description="Basic and acidic residues" evidence="1">
    <location>
        <begin position="115"/>
        <end position="135"/>
    </location>
</feature>
<feature type="compositionally biased region" description="Basic and acidic residues" evidence="1">
    <location>
        <begin position="307"/>
        <end position="326"/>
    </location>
</feature>
<reference evidence="4" key="1">
    <citation type="journal article" date="2021" name="Sci. Rep.">
        <title>Diploid genomic architecture of Nitzschia inconspicua, an elite biomass production diatom.</title>
        <authorList>
            <person name="Oliver A."/>
            <person name="Podell S."/>
            <person name="Pinowska A."/>
            <person name="Traller J.C."/>
            <person name="Smith S.R."/>
            <person name="McClure R."/>
            <person name="Beliaev A."/>
            <person name="Bohutskyi P."/>
            <person name="Hill E.A."/>
            <person name="Rabines A."/>
            <person name="Zheng H."/>
            <person name="Allen L.Z."/>
            <person name="Kuo A."/>
            <person name="Grigoriev I.V."/>
            <person name="Allen A.E."/>
            <person name="Hazlebeck D."/>
            <person name="Allen E.E."/>
        </authorList>
    </citation>
    <scope>NUCLEOTIDE SEQUENCE</scope>
    <source>
        <strain evidence="4">Hildebrandi</strain>
    </source>
</reference>
<feature type="region of interest" description="Disordered" evidence="1">
    <location>
        <begin position="81"/>
        <end position="245"/>
    </location>
</feature>
<feature type="domain" description="UDENN" evidence="3">
    <location>
        <begin position="1173"/>
        <end position="1680"/>
    </location>
</feature>
<feature type="region of interest" description="Disordered" evidence="1">
    <location>
        <begin position="1"/>
        <end position="62"/>
    </location>
</feature>
<dbReference type="GO" id="GO:0031410">
    <property type="term" value="C:cytoplasmic vesicle"/>
    <property type="evidence" value="ECO:0007669"/>
    <property type="project" value="TreeGrafter"/>
</dbReference>
<comment type="caution">
    <text evidence="4">The sequence shown here is derived from an EMBL/GenBank/DDBJ whole genome shotgun (WGS) entry which is preliminary data.</text>
</comment>
<accession>A0A9K3LQ73</accession>
<feature type="region of interest" description="Disordered" evidence="1">
    <location>
        <begin position="600"/>
        <end position="650"/>
    </location>
</feature>
<keyword evidence="5" id="KW-1185">Reference proteome</keyword>
<dbReference type="InterPro" id="IPR001478">
    <property type="entry name" value="PDZ"/>
</dbReference>
<dbReference type="PROSITE" id="PS50211">
    <property type="entry name" value="DENN"/>
    <property type="match status" value="1"/>
</dbReference>
<evidence type="ECO:0000259" key="3">
    <source>
        <dbReference type="PROSITE" id="PS50211"/>
    </source>
</evidence>
<feature type="compositionally biased region" description="Polar residues" evidence="1">
    <location>
        <begin position="7"/>
        <end position="24"/>
    </location>
</feature>
<name>A0A9K3LQ73_9STRA</name>
<feature type="compositionally biased region" description="Low complexity" evidence="1">
    <location>
        <begin position="395"/>
        <end position="405"/>
    </location>
</feature>
<dbReference type="SMART" id="SM00799">
    <property type="entry name" value="DENN"/>
    <property type="match status" value="1"/>
</dbReference>
<feature type="region of interest" description="Disordered" evidence="1">
    <location>
        <begin position="295"/>
        <end position="407"/>
    </location>
</feature>
<dbReference type="Proteomes" id="UP000693970">
    <property type="component" value="Unassembled WGS sequence"/>
</dbReference>
<feature type="region of interest" description="Disordered" evidence="1">
    <location>
        <begin position="445"/>
        <end position="465"/>
    </location>
</feature>
<sequence>MTEESSSHTTPNDTKDGVNTTEIIRNNDEEAAATFDSPTLVDNPSSPDADGSVATAESVSDGNNVVAAVDFEESSGVIATAIDESAMGEEVQASETNEENPTRDVEDSAVNATTTEKDLPEPAEDVHEPHNDENLTKLNENSTMAGDEPFPSVETATGDATVTNSAEETKETETTETAGELNAAVSAAEGETESSQGCDKNDVPMGPPPAPPAVDDSQNGSTGGGGTSETPAPSTPLGQSKGAQILMNRFSTWRMTANESAVSLLTKTQANAALQENAKQAQEYAQRMRLRFQQTMRVSSSTTTSDNKADAAVEKSSEDDGNHAVQEKVVPVKNDSEPPQGTVSAKSSSSTDDDEEDESLERNESQDSKTTYTSGNTGDHSSMAGGDEDIFSEATSDGTGTTSSTMNPYTRDRMIAVLSRASVAGSVVAESVATSFRGRYTADAAAPSATDGTTTKDAADTPSMPVPESQVALILKSRVGEHMQEILNQLERHEFAMLLGRGMMGVNLKQCYLKNHGIFVDYLVVGGQAQQSGLVRTGDLLVRLGDVDLRKGTIQEVPKKIAQAKRPSVFVMATGTPVPLERVNYVDVAVAMMHRVRKHLGEQNKSSPHTSLDVNGKGESRQVAPTNESQVIAGKEEKIDDPMSATPKSVSNVTIPVHDTVDAFVSPPWPNLEIRKEFIDEAPLRCHDKFVVSELSDMLDMDSNFRAAIQNAFLVCALDSRRLPFLARHFSGEEFHDADSSSSMTPSAKLMLFLELASFLDLYEVTPIERLRETASRIAYKFFLPTKIGNRLQPPLFDFHHIAPDSSLRHLEFVLNGKSQIIPKDLFLDFQKAVVDSLTSAAFLSFLCSADCARMRAYLRNTSPFINLPLKAMVDAVCLKTGDSSTPQTTDGSTTSIVGASKSCLAYNLLYLICRMEKETSGEYDFGFESEDNRRLIGAPNDLCCSIFIQRDLLPILKTTKENIDSYKDGEPAPEVEKLVSVIERFWDLYVADTLELSTKRTEIESSYDKVRMVLQGISEKVVDCPSLKTKDFAKLILDSKLEETAKILADELLYEYASNLNTKFRDNKVHEWMCSELCKVVASDPSWYKTMPIPQPPPGCLKRMLRKAELPVGISSHKPYRENKATTSEQQNHNAEWAVVFGSTVGSELASQMPVPGLDNLDVRRYTCLPVALGRDHNFDDFRPEEVLPATFESYAVVPPSKLKPFRSLVDADRMSVDGWEISLITFTMPNADSASSSGDATESALFGVSLCFQRSSTVVDDGHLGQKIQTEIHFSDLPSDNGDSCWISPISFENIDGSDDNVIRKIKSTCDAPILSRRLREQPWTERVMSEEHRDQSQPIMIGIALVSRRNVVFAMRDTLSRLLFDFSRRPGQSIEDITDPPSCNALVEVLGAFSYQDHEGAVLKSILEPYIRHGSSPWIDHPIAVQVKAFESHALKLLTDCLPPIPLALLFVTVLLEQKVVFSSSRRSVLHAACSGLAALLRPLKWSHLFVPLVPGALAGDLIQYPAPFILGVPSEDADNMDLLGSLPRDVTLVDLDVGRVILAPDFGKDNEMVRGTQDADATARALRSQVLYLAQGLGTVFGNSLRPDSWRCDGISAGRRMISDASDLDRLREVVNSFVTELLEGSASCCFWFEDVMQTYGSASEPTVLFDEDKFFQIKHHRATKAWKHLFPRDKNTGALALNLDDFDLILESFLRCQNLSLHINTLPKTDMFYH</sequence>
<dbReference type="PANTHER" id="PTHR12296:SF21">
    <property type="entry name" value="DENN DOMAIN-CONTAINING PROTEIN 3"/>
    <property type="match status" value="1"/>
</dbReference>
<evidence type="ECO:0000313" key="5">
    <source>
        <dbReference type="Proteomes" id="UP000693970"/>
    </source>
</evidence>
<evidence type="ECO:0000259" key="2">
    <source>
        <dbReference type="PROSITE" id="PS50106"/>
    </source>
</evidence>
<dbReference type="OrthoDB" id="10266080at2759"/>
<feature type="compositionally biased region" description="Polar residues" evidence="1">
    <location>
        <begin position="36"/>
        <end position="46"/>
    </location>
</feature>
<feature type="compositionally biased region" description="Polar residues" evidence="1">
    <location>
        <begin position="368"/>
        <end position="380"/>
    </location>
</feature>
<dbReference type="InterPro" id="IPR001194">
    <property type="entry name" value="cDENN_dom"/>
</dbReference>
<feature type="compositionally biased region" description="Polar residues" evidence="1">
    <location>
        <begin position="154"/>
        <end position="166"/>
    </location>
</feature>
<gene>
    <name evidence="4" type="ORF">IV203_028777</name>
</gene>
<dbReference type="InterPro" id="IPR051696">
    <property type="entry name" value="DENN_Domain_GEFs"/>
</dbReference>
<evidence type="ECO:0000313" key="4">
    <source>
        <dbReference type="EMBL" id="KAG7366107.1"/>
    </source>
</evidence>